<evidence type="ECO:0000256" key="3">
    <source>
        <dbReference type="ARBA" id="ARBA00022449"/>
    </source>
</evidence>
<comment type="similarity">
    <text evidence="2">Belongs to the CPA3 antiporters (TC 2.A.63) subunit E family.</text>
</comment>
<evidence type="ECO:0000256" key="2">
    <source>
        <dbReference type="ARBA" id="ARBA00006228"/>
    </source>
</evidence>
<keyword evidence="7 8" id="KW-0472">Membrane</keyword>
<feature type="transmembrane region" description="Helical" evidence="8">
    <location>
        <begin position="12"/>
        <end position="38"/>
    </location>
</feature>
<sequence length="159" mass="18199">MAFQMLLNFALAFIWMFLSSNYTVSGFLIGFILGIIVIVMMRRFFKQKLYLVRVWAIIKLTVLFFKELILANVQVFKLAVSPKMDMKPAFFAMPTELTEDWEITLLSSLITLTPGTVVVHVSDDAKTLYIHAIDMDDVDEAIDDIKNSFEKAIMEVTKS</sequence>
<name>A0A078MKP2_9BACL</name>
<dbReference type="PATRIC" id="fig|1461583.4.peg.2643"/>
<evidence type="ECO:0000256" key="6">
    <source>
        <dbReference type="ARBA" id="ARBA00022989"/>
    </source>
</evidence>
<dbReference type="Pfam" id="PF01899">
    <property type="entry name" value="MNHE"/>
    <property type="match status" value="1"/>
</dbReference>
<feature type="transmembrane region" description="Helical" evidence="8">
    <location>
        <begin position="50"/>
        <end position="71"/>
    </location>
</feature>
<dbReference type="InterPro" id="IPR002758">
    <property type="entry name" value="Cation_antiport_E"/>
</dbReference>
<proteinExistence type="inferred from homology"/>
<evidence type="ECO:0000313" key="9">
    <source>
        <dbReference type="EMBL" id="CEA06002.1"/>
    </source>
</evidence>
<evidence type="ECO:0000256" key="7">
    <source>
        <dbReference type="ARBA" id="ARBA00023136"/>
    </source>
</evidence>
<dbReference type="EMBL" id="LN483081">
    <property type="protein sequence ID" value="CEA06002.1"/>
    <property type="molecule type" value="Genomic_DNA"/>
</dbReference>
<dbReference type="GO" id="GO:0008324">
    <property type="term" value="F:monoatomic cation transmembrane transporter activity"/>
    <property type="evidence" value="ECO:0007669"/>
    <property type="project" value="InterPro"/>
</dbReference>
<evidence type="ECO:0000256" key="4">
    <source>
        <dbReference type="ARBA" id="ARBA00022475"/>
    </source>
</evidence>
<gene>
    <name evidence="9" type="primary">mrpE_2</name>
    <name evidence="9" type="ORF">BN1050_02758</name>
</gene>
<evidence type="ECO:0000256" key="5">
    <source>
        <dbReference type="ARBA" id="ARBA00022692"/>
    </source>
</evidence>
<dbReference type="GO" id="GO:0015297">
    <property type="term" value="F:antiporter activity"/>
    <property type="evidence" value="ECO:0007669"/>
    <property type="project" value="UniProtKB-KW"/>
</dbReference>
<comment type="subcellular location">
    <subcellularLocation>
        <location evidence="1">Cell membrane</location>
        <topology evidence="1">Multi-pass membrane protein</topology>
    </subcellularLocation>
</comment>
<keyword evidence="5 8" id="KW-0812">Transmembrane</keyword>
<dbReference type="HOGENOM" id="CLU_086615_3_2_9"/>
<dbReference type="NCBIfam" id="NF009292">
    <property type="entry name" value="PRK12651.1-3"/>
    <property type="match status" value="1"/>
</dbReference>
<evidence type="ECO:0000256" key="1">
    <source>
        <dbReference type="ARBA" id="ARBA00004651"/>
    </source>
</evidence>
<dbReference type="AlphaFoldDB" id="A0A078MKP2"/>
<dbReference type="PANTHER" id="PTHR34584">
    <property type="entry name" value="NA(+)/H(+) ANTIPORTER SUBUNIT E1"/>
    <property type="match status" value="1"/>
</dbReference>
<keyword evidence="3" id="KW-0813">Transport</keyword>
<protein>
    <submittedName>
        <fullName evidence="9">Na(+)/H(+) antiporter subunit E</fullName>
    </submittedName>
</protein>
<keyword evidence="6 8" id="KW-1133">Transmembrane helix</keyword>
<dbReference type="PIRSF" id="PIRSF019239">
    <property type="entry name" value="MrpE"/>
    <property type="match status" value="1"/>
</dbReference>
<accession>A0A078MKP2</accession>
<dbReference type="PANTHER" id="PTHR34584:SF1">
    <property type="entry name" value="NA(+)_H(+) ANTIPORTER SUBUNIT E1"/>
    <property type="match status" value="1"/>
</dbReference>
<reference evidence="9" key="1">
    <citation type="submission" date="2014-07" db="EMBL/GenBank/DDBJ databases">
        <authorList>
            <person name="Urmite Genomes Urmite Genomes"/>
        </authorList>
    </citation>
    <scope>NUCLEOTIDE SEQUENCE</scope>
    <source>
        <strain evidence="9">13S34_air</strain>
    </source>
</reference>
<dbReference type="GO" id="GO:0005886">
    <property type="term" value="C:plasma membrane"/>
    <property type="evidence" value="ECO:0007669"/>
    <property type="project" value="UniProtKB-SubCell"/>
</dbReference>
<evidence type="ECO:0000256" key="8">
    <source>
        <dbReference type="SAM" id="Phobius"/>
    </source>
</evidence>
<keyword evidence="4" id="KW-1003">Cell membrane</keyword>
<keyword evidence="3" id="KW-0050">Antiport</keyword>
<organism evidence="9">
    <name type="scientific">Metalysinibacillus saudimassiliensis</name>
    <dbReference type="NCBI Taxonomy" id="1461583"/>
    <lineage>
        <taxon>Bacteria</taxon>
        <taxon>Bacillati</taxon>
        <taxon>Bacillota</taxon>
        <taxon>Bacilli</taxon>
        <taxon>Bacillales</taxon>
        <taxon>Caryophanaceae</taxon>
        <taxon>Metalysinibacillus</taxon>
    </lineage>
</organism>